<evidence type="ECO:0000256" key="4">
    <source>
        <dbReference type="ARBA" id="ARBA00022490"/>
    </source>
</evidence>
<dbReference type="InterPro" id="IPR029006">
    <property type="entry name" value="ADF-H/Gelsolin-like_dom_sf"/>
</dbReference>
<dbReference type="InterPro" id="IPR011171">
    <property type="entry name" value="GMF"/>
</dbReference>
<organism evidence="8">
    <name type="scientific">Ascaris suum</name>
    <name type="common">Pig roundworm</name>
    <name type="synonym">Ascaris lumbricoides</name>
    <dbReference type="NCBI Taxonomy" id="6253"/>
    <lineage>
        <taxon>Eukaryota</taxon>
        <taxon>Metazoa</taxon>
        <taxon>Ecdysozoa</taxon>
        <taxon>Nematoda</taxon>
        <taxon>Chromadorea</taxon>
        <taxon>Rhabditida</taxon>
        <taxon>Spirurina</taxon>
        <taxon>Ascaridomorpha</taxon>
        <taxon>Ascaridoidea</taxon>
        <taxon>Ascarididae</taxon>
        <taxon>Ascaris</taxon>
    </lineage>
</organism>
<dbReference type="PROSITE" id="PS51263">
    <property type="entry name" value="ADF_H"/>
    <property type="match status" value="1"/>
</dbReference>
<comment type="similarity">
    <text evidence="3 6">Belongs to the actin-binding proteins ADF family. GMF subfamily.</text>
</comment>
<sequence>MSGTLAICEIPTELKDELTRFRFNKSHVMNALILKIDRANQRLTVEERLEDCELVELCDELPSQQPRYILISYKLEHADGRKSFPMCLIFYTPSDCSPDVQMLYAGSRNKLLKECELTKSLEVRDVEELTKELLDSKMV</sequence>
<dbReference type="GO" id="GO:0071846">
    <property type="term" value="P:actin filament debranching"/>
    <property type="evidence" value="ECO:0007669"/>
    <property type="project" value="InterPro"/>
</dbReference>
<evidence type="ECO:0000256" key="1">
    <source>
        <dbReference type="ARBA" id="ARBA00004123"/>
    </source>
</evidence>
<dbReference type="Gene3D" id="3.40.20.10">
    <property type="entry name" value="Severin"/>
    <property type="match status" value="1"/>
</dbReference>
<keyword evidence="5" id="KW-0539">Nucleus</keyword>
<dbReference type="GO" id="GO:0071933">
    <property type="term" value="F:Arp2/3 complex binding"/>
    <property type="evidence" value="ECO:0007669"/>
    <property type="project" value="InterPro"/>
</dbReference>
<dbReference type="GO" id="GO:0030864">
    <property type="term" value="C:cortical actin cytoskeleton"/>
    <property type="evidence" value="ECO:0007669"/>
    <property type="project" value="TreeGrafter"/>
</dbReference>
<reference evidence="8" key="1">
    <citation type="journal article" date="2011" name="Genome Res.">
        <title>Deep small RNA sequencing from the nematode Ascaris reveals conservation, functional diversification, and novel developmental profiles.</title>
        <authorList>
            <person name="Wang J."/>
            <person name="Czech B."/>
            <person name="Crunk A."/>
            <person name="Wallace A."/>
            <person name="Mitreva M."/>
            <person name="Hannon G.J."/>
            <person name="Davis R.E."/>
        </authorList>
    </citation>
    <scope>NUCLEOTIDE SEQUENCE</scope>
</reference>
<accession>F1L2R6</accession>
<dbReference type="PANTHER" id="PTHR11249:SF2">
    <property type="entry name" value="GLIA MATURATION FACTOR"/>
    <property type="match status" value="1"/>
</dbReference>
<dbReference type="Pfam" id="PF00241">
    <property type="entry name" value="Cofilin_ADF"/>
    <property type="match status" value="1"/>
</dbReference>
<dbReference type="EMBL" id="JI170244">
    <property type="protein sequence ID" value="ADY44420.1"/>
    <property type="molecule type" value="mRNA"/>
</dbReference>
<dbReference type="SUPFAM" id="SSF55753">
    <property type="entry name" value="Actin depolymerizing proteins"/>
    <property type="match status" value="1"/>
</dbReference>
<dbReference type="FunFam" id="3.40.20.10:FF:000026">
    <property type="entry name" value="Glia maturation factor"/>
    <property type="match status" value="1"/>
</dbReference>
<evidence type="ECO:0000256" key="3">
    <source>
        <dbReference type="ARBA" id="ARBA00010055"/>
    </source>
</evidence>
<protein>
    <submittedName>
        <fullName evidence="8">Glia maturation factor gamma</fullName>
    </submittedName>
</protein>
<proteinExistence type="evidence at transcript level"/>
<name>F1L2R6_ASCSU</name>
<dbReference type="PIRSF" id="PIRSF001788">
    <property type="entry name" value="GMF-beta"/>
    <property type="match status" value="1"/>
</dbReference>
<dbReference type="GO" id="GO:0005634">
    <property type="term" value="C:nucleus"/>
    <property type="evidence" value="ECO:0007669"/>
    <property type="project" value="UniProtKB-SubCell"/>
</dbReference>
<evidence type="ECO:0000256" key="6">
    <source>
        <dbReference type="PIRNR" id="PIRNR001788"/>
    </source>
</evidence>
<comment type="subcellular location">
    <subcellularLocation>
        <location evidence="2">Cytoplasm</location>
    </subcellularLocation>
    <subcellularLocation>
        <location evidence="1">Nucleus</location>
    </subcellularLocation>
</comment>
<dbReference type="InterPro" id="IPR002108">
    <property type="entry name" value="ADF-H"/>
</dbReference>
<dbReference type="PANTHER" id="PTHR11249">
    <property type="entry name" value="GLIAL FACTOR NATURATION FACTOR"/>
    <property type="match status" value="1"/>
</dbReference>
<feature type="domain" description="ADF-H" evidence="7">
    <location>
        <begin position="4"/>
        <end position="139"/>
    </location>
</feature>
<keyword evidence="4" id="KW-0963">Cytoplasm</keyword>
<dbReference type="CDD" id="cd11283">
    <property type="entry name" value="ADF_GMF-beta_like"/>
    <property type="match status" value="1"/>
</dbReference>
<dbReference type="SMART" id="SM00102">
    <property type="entry name" value="ADF"/>
    <property type="match status" value="1"/>
</dbReference>
<evidence type="ECO:0000256" key="2">
    <source>
        <dbReference type="ARBA" id="ARBA00004496"/>
    </source>
</evidence>
<evidence type="ECO:0000256" key="5">
    <source>
        <dbReference type="ARBA" id="ARBA00023242"/>
    </source>
</evidence>
<dbReference type="AlphaFoldDB" id="F1L2R6"/>
<evidence type="ECO:0000313" key="8">
    <source>
        <dbReference type="EMBL" id="ADY44420.1"/>
    </source>
</evidence>
<dbReference type="GO" id="GO:0034316">
    <property type="term" value="P:negative regulation of Arp2/3 complex-mediated actin nucleation"/>
    <property type="evidence" value="ECO:0007669"/>
    <property type="project" value="TreeGrafter"/>
</dbReference>
<evidence type="ECO:0000259" key="7">
    <source>
        <dbReference type="PROSITE" id="PS51263"/>
    </source>
</evidence>
<dbReference type="GO" id="GO:0003779">
    <property type="term" value="F:actin binding"/>
    <property type="evidence" value="ECO:0007669"/>
    <property type="project" value="InterPro"/>
</dbReference>